<dbReference type="Proteomes" id="UP000554482">
    <property type="component" value="Unassembled WGS sequence"/>
</dbReference>
<keyword evidence="2" id="KW-1185">Reference proteome</keyword>
<accession>A0A7J6VFU6</accession>
<reference evidence="1 2" key="1">
    <citation type="submission" date="2020-06" db="EMBL/GenBank/DDBJ databases">
        <title>Transcriptomic and genomic resources for Thalictrum thalictroides and T. hernandezii: Facilitating candidate gene discovery in an emerging model plant lineage.</title>
        <authorList>
            <person name="Arias T."/>
            <person name="Riano-Pachon D.M."/>
            <person name="Di Stilio V.S."/>
        </authorList>
    </citation>
    <scope>NUCLEOTIDE SEQUENCE [LARGE SCALE GENOMIC DNA]</scope>
    <source>
        <strain evidence="2">cv. WT478/WT964</strain>
        <tissue evidence="1">Leaves</tissue>
    </source>
</reference>
<evidence type="ECO:0000313" key="2">
    <source>
        <dbReference type="Proteomes" id="UP000554482"/>
    </source>
</evidence>
<evidence type="ECO:0000313" key="1">
    <source>
        <dbReference type="EMBL" id="KAF5183984.1"/>
    </source>
</evidence>
<proteinExistence type="predicted"/>
<protein>
    <submittedName>
        <fullName evidence="1">Uncharacterized protein</fullName>
    </submittedName>
</protein>
<name>A0A7J6VFU6_THATH</name>
<gene>
    <name evidence="1" type="ORF">FRX31_026428</name>
</gene>
<comment type="caution">
    <text evidence="1">The sequence shown here is derived from an EMBL/GenBank/DDBJ whole genome shotgun (WGS) entry which is preliminary data.</text>
</comment>
<dbReference type="EMBL" id="JABWDY010032702">
    <property type="protein sequence ID" value="KAF5183984.1"/>
    <property type="molecule type" value="Genomic_DNA"/>
</dbReference>
<sequence length="88" mass="9721">MSKCFSDISILQGDTVPLMSGVAELQGYSIHDIHVPLGISVVRSWVTVWSSCGYARLFIFLSNRLVLVQERYNVEEVTVKTKVSATSG</sequence>
<dbReference type="AlphaFoldDB" id="A0A7J6VFU6"/>
<organism evidence="1 2">
    <name type="scientific">Thalictrum thalictroides</name>
    <name type="common">Rue-anemone</name>
    <name type="synonym">Anemone thalictroides</name>
    <dbReference type="NCBI Taxonomy" id="46969"/>
    <lineage>
        <taxon>Eukaryota</taxon>
        <taxon>Viridiplantae</taxon>
        <taxon>Streptophyta</taxon>
        <taxon>Embryophyta</taxon>
        <taxon>Tracheophyta</taxon>
        <taxon>Spermatophyta</taxon>
        <taxon>Magnoliopsida</taxon>
        <taxon>Ranunculales</taxon>
        <taxon>Ranunculaceae</taxon>
        <taxon>Thalictroideae</taxon>
        <taxon>Thalictrum</taxon>
    </lineage>
</organism>